<proteinExistence type="predicted"/>
<feature type="transmembrane region" description="Helical" evidence="1">
    <location>
        <begin position="149"/>
        <end position="169"/>
    </location>
</feature>
<keyword evidence="3" id="KW-1185">Reference proteome</keyword>
<organism evidence="2 3">
    <name type="scientific">Diplogelasinospora grovesii</name>
    <dbReference type="NCBI Taxonomy" id="303347"/>
    <lineage>
        <taxon>Eukaryota</taxon>
        <taxon>Fungi</taxon>
        <taxon>Dikarya</taxon>
        <taxon>Ascomycota</taxon>
        <taxon>Pezizomycotina</taxon>
        <taxon>Sordariomycetes</taxon>
        <taxon>Sordariomycetidae</taxon>
        <taxon>Sordariales</taxon>
        <taxon>Diplogelasinosporaceae</taxon>
        <taxon>Diplogelasinospora</taxon>
    </lineage>
</organism>
<dbReference type="AlphaFoldDB" id="A0AAN6N7G7"/>
<name>A0AAN6N7G7_9PEZI</name>
<sequence>MMIPYSSPHRQLHVPWLNQLRTTTERTLHVGCLRTLPTHFYAALGFYMAYTRTNTRAVEMLGMSEQEIRGITSSLNDAALLAHRMNPQTDRLAKQHEVGPACALVFGMYVVLVWMGGFVQVQVCGRYFVLSIVSPYLHSLATPVDDLRLSLNISAMLGSCIVSYIGVIGRRCKALYYTT</sequence>
<comment type="caution">
    <text evidence="2">The sequence shown here is derived from an EMBL/GenBank/DDBJ whole genome shotgun (WGS) entry which is preliminary data.</text>
</comment>
<dbReference type="Proteomes" id="UP001303473">
    <property type="component" value="Unassembled WGS sequence"/>
</dbReference>
<evidence type="ECO:0000313" key="2">
    <source>
        <dbReference type="EMBL" id="KAK3939598.1"/>
    </source>
</evidence>
<evidence type="ECO:0000256" key="1">
    <source>
        <dbReference type="SAM" id="Phobius"/>
    </source>
</evidence>
<reference evidence="3" key="1">
    <citation type="journal article" date="2023" name="Mol. Phylogenet. Evol.">
        <title>Genome-scale phylogeny and comparative genomics of the fungal order Sordariales.</title>
        <authorList>
            <person name="Hensen N."/>
            <person name="Bonometti L."/>
            <person name="Westerberg I."/>
            <person name="Brannstrom I.O."/>
            <person name="Guillou S."/>
            <person name="Cros-Aarteil S."/>
            <person name="Calhoun S."/>
            <person name="Haridas S."/>
            <person name="Kuo A."/>
            <person name="Mondo S."/>
            <person name="Pangilinan J."/>
            <person name="Riley R."/>
            <person name="LaButti K."/>
            <person name="Andreopoulos B."/>
            <person name="Lipzen A."/>
            <person name="Chen C."/>
            <person name="Yan M."/>
            <person name="Daum C."/>
            <person name="Ng V."/>
            <person name="Clum A."/>
            <person name="Steindorff A."/>
            <person name="Ohm R.A."/>
            <person name="Martin F."/>
            <person name="Silar P."/>
            <person name="Natvig D.O."/>
            <person name="Lalanne C."/>
            <person name="Gautier V."/>
            <person name="Ament-Velasquez S.L."/>
            <person name="Kruys A."/>
            <person name="Hutchinson M.I."/>
            <person name="Powell A.J."/>
            <person name="Barry K."/>
            <person name="Miller A.N."/>
            <person name="Grigoriev I.V."/>
            <person name="Debuchy R."/>
            <person name="Gladieux P."/>
            <person name="Hiltunen Thoren M."/>
            <person name="Johannesson H."/>
        </authorList>
    </citation>
    <scope>NUCLEOTIDE SEQUENCE [LARGE SCALE GENOMIC DNA]</scope>
    <source>
        <strain evidence="3">CBS 340.73</strain>
    </source>
</reference>
<feature type="transmembrane region" description="Helical" evidence="1">
    <location>
        <begin position="101"/>
        <end position="129"/>
    </location>
</feature>
<keyword evidence="1" id="KW-1133">Transmembrane helix</keyword>
<dbReference type="EMBL" id="MU853809">
    <property type="protein sequence ID" value="KAK3939598.1"/>
    <property type="molecule type" value="Genomic_DNA"/>
</dbReference>
<gene>
    <name evidence="2" type="ORF">QBC46DRAFT_144517</name>
</gene>
<keyword evidence="1" id="KW-0812">Transmembrane</keyword>
<keyword evidence="1" id="KW-0472">Membrane</keyword>
<accession>A0AAN6N7G7</accession>
<protein>
    <submittedName>
        <fullName evidence="2">Uncharacterized protein</fullName>
    </submittedName>
</protein>
<evidence type="ECO:0000313" key="3">
    <source>
        <dbReference type="Proteomes" id="UP001303473"/>
    </source>
</evidence>